<reference evidence="5 6" key="1">
    <citation type="submission" date="2023-07" db="EMBL/GenBank/DDBJ databases">
        <title>Genomic Encyclopedia of Type Strains, Phase IV (KMG-IV): sequencing the most valuable type-strain genomes for metagenomic binning, comparative biology and taxonomic classification.</title>
        <authorList>
            <person name="Goeker M."/>
        </authorList>
    </citation>
    <scope>NUCLEOTIDE SEQUENCE [LARGE SCALE GENOMIC DNA]</scope>
    <source>
        <strain evidence="5 6">DSM 19619</strain>
    </source>
</reference>
<keyword evidence="6" id="KW-1185">Reference proteome</keyword>
<dbReference type="PANTHER" id="PTHR12526:SF510">
    <property type="entry name" value="D-INOSITOL 3-PHOSPHATE GLYCOSYLTRANSFERASE"/>
    <property type="match status" value="1"/>
</dbReference>
<dbReference type="PANTHER" id="PTHR12526">
    <property type="entry name" value="GLYCOSYLTRANSFERASE"/>
    <property type="match status" value="1"/>
</dbReference>
<gene>
    <name evidence="5" type="ORF">QO011_001353</name>
</gene>
<dbReference type="Pfam" id="PF00534">
    <property type="entry name" value="Glycos_transf_1"/>
    <property type="match status" value="1"/>
</dbReference>
<evidence type="ECO:0000256" key="2">
    <source>
        <dbReference type="ARBA" id="ARBA00022679"/>
    </source>
</evidence>
<protein>
    <submittedName>
        <fullName evidence="5">Glycosyltransferase involved in cell wall biosynthesis</fullName>
    </submittedName>
</protein>
<dbReference type="Pfam" id="PF13439">
    <property type="entry name" value="Glyco_transf_4"/>
    <property type="match status" value="1"/>
</dbReference>
<evidence type="ECO:0000256" key="1">
    <source>
        <dbReference type="ARBA" id="ARBA00022676"/>
    </source>
</evidence>
<name>A0ABU0J267_9HYPH</name>
<dbReference type="Proteomes" id="UP001242480">
    <property type="component" value="Unassembled WGS sequence"/>
</dbReference>
<keyword evidence="1" id="KW-0328">Glycosyltransferase</keyword>
<accession>A0ABU0J267</accession>
<keyword evidence="2" id="KW-0808">Transferase</keyword>
<proteinExistence type="predicted"/>
<comment type="caution">
    <text evidence="5">The sequence shown here is derived from an EMBL/GenBank/DDBJ whole genome shotgun (WGS) entry which is preliminary data.</text>
</comment>
<evidence type="ECO:0000259" key="4">
    <source>
        <dbReference type="Pfam" id="PF13439"/>
    </source>
</evidence>
<evidence type="ECO:0000259" key="3">
    <source>
        <dbReference type="Pfam" id="PF00534"/>
    </source>
</evidence>
<evidence type="ECO:0000313" key="5">
    <source>
        <dbReference type="EMBL" id="MDQ0468353.1"/>
    </source>
</evidence>
<dbReference type="CDD" id="cd03811">
    <property type="entry name" value="GT4_GT28_WabH-like"/>
    <property type="match status" value="1"/>
</dbReference>
<dbReference type="SUPFAM" id="SSF53756">
    <property type="entry name" value="UDP-Glycosyltransferase/glycogen phosphorylase"/>
    <property type="match status" value="1"/>
</dbReference>
<dbReference type="Gene3D" id="3.40.50.2000">
    <property type="entry name" value="Glycogen Phosphorylase B"/>
    <property type="match status" value="2"/>
</dbReference>
<dbReference type="RefSeq" id="WP_307269469.1">
    <property type="nucleotide sequence ID" value="NZ_JAUSVX010000002.1"/>
</dbReference>
<feature type="domain" description="Glycosyl transferase family 1" evidence="3">
    <location>
        <begin position="159"/>
        <end position="315"/>
    </location>
</feature>
<dbReference type="EMBL" id="JAUSVX010000002">
    <property type="protein sequence ID" value="MDQ0468353.1"/>
    <property type="molecule type" value="Genomic_DNA"/>
</dbReference>
<feature type="domain" description="Glycosyltransferase subfamily 4-like N-terminal" evidence="4">
    <location>
        <begin position="14"/>
        <end position="150"/>
    </location>
</feature>
<evidence type="ECO:0000313" key="6">
    <source>
        <dbReference type="Proteomes" id="UP001242480"/>
    </source>
</evidence>
<organism evidence="5 6">
    <name type="scientific">Labrys wisconsinensis</name>
    <dbReference type="NCBI Taxonomy" id="425677"/>
    <lineage>
        <taxon>Bacteria</taxon>
        <taxon>Pseudomonadati</taxon>
        <taxon>Pseudomonadota</taxon>
        <taxon>Alphaproteobacteria</taxon>
        <taxon>Hyphomicrobiales</taxon>
        <taxon>Xanthobacteraceae</taxon>
        <taxon>Labrys</taxon>
    </lineage>
</organism>
<sequence length="349" mass="37678">MARIFNMMLGYRRGGVERMAAVYHRMLAAEGHDVTTIGHPQGWVRDLLPEGADFIGAAPLSAYDPRLNAALRRHVREARPDIILAHSNRAQSYAVRLDGVLRVAVQHNFRLKKRIRRLDGLIAVSPEIGEAVRRRFGTVAVEVVPNALDITPVAERPPRRKPIVIGAIGRLHGAKGFDVLIRALATPGLASRDWRLVVGGEGPELGALQSLAKRLGLADRITFSGWISDVSGFFSAIDLYVMPSRLEPFGLTLIEALAAAVPTVVTDTSGTRDIVRGREVALVVPLEDPEATGLAIRRLIEDEALAVRLGEAGRRYAASAYGPQTIGPVLSAVVGRFLASSVPIRVSAA</sequence>
<dbReference type="InterPro" id="IPR001296">
    <property type="entry name" value="Glyco_trans_1"/>
</dbReference>
<dbReference type="InterPro" id="IPR028098">
    <property type="entry name" value="Glyco_trans_4-like_N"/>
</dbReference>